<dbReference type="AlphaFoldDB" id="A0A2W5VFE5"/>
<reference evidence="2 3" key="1">
    <citation type="submission" date="2017-08" db="EMBL/GenBank/DDBJ databases">
        <title>Infants hospitalized years apart are colonized by the same room-sourced microbial strains.</title>
        <authorList>
            <person name="Brooks B."/>
            <person name="Olm M.R."/>
            <person name="Firek B.A."/>
            <person name="Baker R."/>
            <person name="Thomas B.C."/>
            <person name="Morowitz M.J."/>
            <person name="Banfield J.F."/>
        </authorList>
    </citation>
    <scope>NUCLEOTIDE SEQUENCE [LARGE SCALE GENOMIC DNA]</scope>
    <source>
        <strain evidence="2">S2_003_000_R2_4</strain>
    </source>
</reference>
<dbReference type="RefSeq" id="WP_304273123.1">
    <property type="nucleotide sequence ID" value="NZ_QFQZ01000002.1"/>
</dbReference>
<sequence length="345" mass="38835">MRTETRELFNAYLDHQAELNGADADTVRREKAFSIEPSVQQKIADKQQESSAFLAQTNVVLVPEMKGQKLGLGDQGPIASRTNTKTTDRSARETHDVEDLNGYECRKTDSDTAISYAILDTWAKFPDFEARITAQRLRRQALDRLMIGFNGTSAAANTDRQANPLLQDVNIGWLEKYRQYRGGLYVMGSGRYGNTIRIGKGADCDYKNVHALIVDATNQLLPSWTRREPGSLAILGSDIEHEIFFPLINNDLPPSETNAADLILSARRVGGKQAAQVPYFPENAIFVNVPNNLSIYEQEGSRRRTVVDNAKRDRVETYESSNDDFVVEDYERGFLIENIEFVDDE</sequence>
<dbReference type="Proteomes" id="UP000249393">
    <property type="component" value="Unassembled WGS sequence"/>
</dbReference>
<evidence type="ECO:0000256" key="1">
    <source>
        <dbReference type="SAM" id="MobiDB-lite"/>
    </source>
</evidence>
<comment type="caution">
    <text evidence="2">The sequence shown here is derived from an EMBL/GenBank/DDBJ whole genome shotgun (WGS) entry which is preliminary data.</text>
</comment>
<name>A0A2W5VFE5_9CAUL</name>
<gene>
    <name evidence="2" type="ORF">DI526_01230</name>
</gene>
<dbReference type="Pfam" id="PF05125">
    <property type="entry name" value="Phage_cap_P2"/>
    <property type="match status" value="1"/>
</dbReference>
<proteinExistence type="predicted"/>
<evidence type="ECO:0000313" key="3">
    <source>
        <dbReference type="Proteomes" id="UP000249393"/>
    </source>
</evidence>
<accession>A0A2W5VFE5</accession>
<evidence type="ECO:0000313" key="2">
    <source>
        <dbReference type="EMBL" id="PZR37167.1"/>
    </source>
</evidence>
<feature type="compositionally biased region" description="Basic and acidic residues" evidence="1">
    <location>
        <begin position="86"/>
        <end position="95"/>
    </location>
</feature>
<dbReference type="NCBIfam" id="TIGR01551">
    <property type="entry name" value="major_capsid_P2"/>
    <property type="match status" value="1"/>
</dbReference>
<dbReference type="EMBL" id="QFQZ01000002">
    <property type="protein sequence ID" value="PZR37167.1"/>
    <property type="molecule type" value="Genomic_DNA"/>
</dbReference>
<protein>
    <submittedName>
        <fullName evidence="2">Phage major capsid protein, P2 family</fullName>
    </submittedName>
</protein>
<dbReference type="InterPro" id="IPR006441">
    <property type="entry name" value="Phage_P2_GpN"/>
</dbReference>
<organism evidence="2 3">
    <name type="scientific">Caulobacter segnis</name>
    <dbReference type="NCBI Taxonomy" id="88688"/>
    <lineage>
        <taxon>Bacteria</taxon>
        <taxon>Pseudomonadati</taxon>
        <taxon>Pseudomonadota</taxon>
        <taxon>Alphaproteobacteria</taxon>
        <taxon>Caulobacterales</taxon>
        <taxon>Caulobacteraceae</taxon>
        <taxon>Caulobacter</taxon>
    </lineage>
</organism>
<feature type="region of interest" description="Disordered" evidence="1">
    <location>
        <begin position="71"/>
        <end position="95"/>
    </location>
</feature>